<dbReference type="OrthoDB" id="9806546at2"/>
<feature type="binding site" evidence="9">
    <location>
        <position position="215"/>
    </location>
    <ligand>
        <name>1-deoxy-D-xylulose 5-phosphate</name>
        <dbReference type="ChEBI" id="CHEBI:57792"/>
    </ligand>
</feature>
<comment type="similarity">
    <text evidence="2 9">Belongs to the DXR family.</text>
</comment>
<feature type="binding site" evidence="9">
    <location>
        <position position="150"/>
    </location>
    <ligand>
        <name>Mn(2+)</name>
        <dbReference type="ChEBI" id="CHEBI:29035"/>
    </ligand>
</feature>
<dbReference type="InterPro" id="IPR036169">
    <property type="entry name" value="DXPR_C_sf"/>
</dbReference>
<feature type="binding site" evidence="9">
    <location>
        <position position="197"/>
    </location>
    <ligand>
        <name>1-deoxy-D-xylulose 5-phosphate</name>
        <dbReference type="ChEBI" id="CHEBI:57792"/>
    </ligand>
</feature>
<comment type="catalytic activity">
    <reaction evidence="8">
        <text>2-C-methyl-D-erythritol 4-phosphate + NADP(+) = 1-deoxy-D-xylulose 5-phosphate + NADPH + H(+)</text>
        <dbReference type="Rhea" id="RHEA:13717"/>
        <dbReference type="ChEBI" id="CHEBI:15378"/>
        <dbReference type="ChEBI" id="CHEBI:57783"/>
        <dbReference type="ChEBI" id="CHEBI:57792"/>
        <dbReference type="ChEBI" id="CHEBI:58262"/>
        <dbReference type="ChEBI" id="CHEBI:58349"/>
        <dbReference type="EC" id="1.1.1.267"/>
    </reaction>
    <physiologicalReaction direction="right-to-left" evidence="8">
        <dbReference type="Rhea" id="RHEA:13719"/>
    </physiologicalReaction>
</comment>
<dbReference type="Pfam" id="PF13288">
    <property type="entry name" value="DXPR_C"/>
    <property type="match status" value="1"/>
</dbReference>
<keyword evidence="14" id="KW-1185">Reference proteome</keyword>
<dbReference type="SUPFAM" id="SSF51735">
    <property type="entry name" value="NAD(P)-binding Rossmann-fold domains"/>
    <property type="match status" value="1"/>
</dbReference>
<dbReference type="NCBIfam" id="TIGR00243">
    <property type="entry name" value="Dxr"/>
    <property type="match status" value="1"/>
</dbReference>
<dbReference type="Gene3D" id="1.10.1740.10">
    <property type="match status" value="1"/>
</dbReference>
<evidence type="ECO:0000256" key="4">
    <source>
        <dbReference type="ARBA" id="ARBA00022857"/>
    </source>
</evidence>
<protein>
    <recommendedName>
        <fullName evidence="9">1-deoxy-D-xylulose 5-phosphate reductoisomerase</fullName>
        <shortName evidence="9">DXP reductoisomerase</shortName>
        <ecNumber evidence="9">1.1.1.267</ecNumber>
    </recommendedName>
    <alternativeName>
        <fullName evidence="9">1-deoxyxylulose-5-phosphate reductoisomerase</fullName>
    </alternativeName>
    <alternativeName>
        <fullName evidence="9">2-C-methyl-D-erythritol 4-phosphate synthase</fullName>
    </alternativeName>
</protein>
<comment type="caution">
    <text evidence="9">Lacks conserved residue(s) required for the propagation of feature annotation.</text>
</comment>
<feature type="binding site" evidence="9">
    <location>
        <position position="12"/>
    </location>
    <ligand>
        <name>NADPH</name>
        <dbReference type="ChEBI" id="CHEBI:57783"/>
    </ligand>
</feature>
<dbReference type="InterPro" id="IPR003821">
    <property type="entry name" value="DXP_reductoisomerase"/>
</dbReference>
<dbReference type="GO" id="GO:0030604">
    <property type="term" value="F:1-deoxy-D-xylulose-5-phosphate reductoisomerase activity"/>
    <property type="evidence" value="ECO:0007669"/>
    <property type="project" value="UniProtKB-UniRule"/>
</dbReference>
<evidence type="ECO:0000313" key="14">
    <source>
        <dbReference type="Proteomes" id="UP000232196"/>
    </source>
</evidence>
<evidence type="ECO:0000313" key="13">
    <source>
        <dbReference type="EMBL" id="PJZ24247.1"/>
    </source>
</evidence>
<evidence type="ECO:0000259" key="11">
    <source>
        <dbReference type="Pfam" id="PF08436"/>
    </source>
</evidence>
<dbReference type="GO" id="GO:0051484">
    <property type="term" value="P:isopentenyl diphosphate biosynthetic process, methylerythritol 4-phosphate pathway involved in terpenoid biosynthetic process"/>
    <property type="evidence" value="ECO:0007669"/>
    <property type="project" value="TreeGrafter"/>
</dbReference>
<organism evidence="13 14">
    <name type="scientific">Leptospira hartskeerlii</name>
    <dbReference type="NCBI Taxonomy" id="2023177"/>
    <lineage>
        <taxon>Bacteria</taxon>
        <taxon>Pseudomonadati</taxon>
        <taxon>Spirochaetota</taxon>
        <taxon>Spirochaetia</taxon>
        <taxon>Leptospirales</taxon>
        <taxon>Leptospiraceae</taxon>
        <taxon>Leptospira</taxon>
    </lineage>
</organism>
<keyword evidence="6 9" id="KW-0464">Manganese</keyword>
<feature type="binding site" evidence="9">
    <location>
        <position position="203"/>
    </location>
    <ligand>
        <name>NADPH</name>
        <dbReference type="ChEBI" id="CHEBI:57783"/>
    </ligand>
</feature>
<feature type="binding site" evidence="9">
    <location>
        <position position="219"/>
    </location>
    <ligand>
        <name>Mn(2+)</name>
        <dbReference type="ChEBI" id="CHEBI:29035"/>
    </ligand>
</feature>
<evidence type="ECO:0000256" key="8">
    <source>
        <dbReference type="ARBA" id="ARBA00048543"/>
    </source>
</evidence>
<dbReference type="GO" id="GO:0016853">
    <property type="term" value="F:isomerase activity"/>
    <property type="evidence" value="ECO:0007669"/>
    <property type="project" value="UniProtKB-KW"/>
</dbReference>
<name>A0A2M9X992_9LEPT</name>
<feature type="binding site" evidence="9">
    <location>
        <position position="14"/>
    </location>
    <ligand>
        <name>NADPH</name>
        <dbReference type="ChEBI" id="CHEBI:57783"/>
    </ligand>
</feature>
<feature type="binding site" evidence="9">
    <location>
        <position position="216"/>
    </location>
    <ligand>
        <name>1-deoxy-D-xylulose 5-phosphate</name>
        <dbReference type="ChEBI" id="CHEBI:57792"/>
    </ligand>
</feature>
<dbReference type="Pfam" id="PF02670">
    <property type="entry name" value="DXP_reductoisom"/>
    <property type="match status" value="1"/>
</dbReference>
<feature type="domain" description="1-deoxy-D-xylulose 5-phosphate reductoisomerase C-terminal" evidence="11">
    <location>
        <begin position="144"/>
        <end position="227"/>
    </location>
</feature>
<sequence>MKRGVSILGASGSVGESTLKILRQFPEEFRLVSFSVHSNLQKAELIAKEFQPNILCISSDAADRSILGDKIGNTKVLYGPKCLEEIVSAPEIETVVTAVVGASGIRPTVAAIRAGKKIGIANKETLVSCGPYIRSLLQNSKSSLVPVDSEHNALFQLLENMKKDSLERIVLTASGGPFRKLPIEDLPKVTIEQALKHPTWNMGPKITIDSAGMINKGLEVIEAHFLFGFSYDKIGVVIHPQSVAHGLVETKDGASFVYASYPDMIFPVAHSLYYPKIVPKVLRTHPATSWGTLEFLEPDMERYPGLALAYEAGRAGGTAPSIFNASNEVAVELFLQGKILFTEIPSLIRNVLEKIPNSFPNDLEGYEEADRKARELAFYFSKDKVVHLC</sequence>
<keyword evidence="13" id="KW-0413">Isomerase</keyword>
<accession>A0A2M9X992</accession>
<dbReference type="GO" id="GO:0030145">
    <property type="term" value="F:manganese ion binding"/>
    <property type="evidence" value="ECO:0007669"/>
    <property type="project" value="TreeGrafter"/>
</dbReference>
<feature type="binding site" evidence="9">
    <location>
        <position position="148"/>
    </location>
    <ligand>
        <name>Mn(2+)</name>
        <dbReference type="ChEBI" id="CHEBI:29035"/>
    </ligand>
</feature>
<dbReference type="Proteomes" id="UP000232196">
    <property type="component" value="Unassembled WGS sequence"/>
</dbReference>
<feature type="binding site" evidence="9">
    <location>
        <position position="124"/>
    </location>
    <ligand>
        <name>NADPH</name>
        <dbReference type="ChEBI" id="CHEBI:57783"/>
    </ligand>
</feature>
<feature type="binding site" evidence="9">
    <location>
        <position position="150"/>
    </location>
    <ligand>
        <name>1-deoxy-D-xylulose 5-phosphate</name>
        <dbReference type="ChEBI" id="CHEBI:57792"/>
    </ligand>
</feature>
<evidence type="ECO:0000256" key="1">
    <source>
        <dbReference type="ARBA" id="ARBA00005094"/>
    </source>
</evidence>
<evidence type="ECO:0000256" key="3">
    <source>
        <dbReference type="ARBA" id="ARBA00022723"/>
    </source>
</evidence>
<keyword evidence="5 9" id="KW-0560">Oxidoreductase</keyword>
<feature type="binding site" evidence="9">
    <location>
        <position position="149"/>
    </location>
    <ligand>
        <name>1-deoxy-D-xylulose 5-phosphate</name>
        <dbReference type="ChEBI" id="CHEBI:57792"/>
    </ligand>
</feature>
<dbReference type="RefSeq" id="WP_100707847.1">
    <property type="nucleotide sequence ID" value="NZ_NPDL01000009.1"/>
</dbReference>
<feature type="binding site" evidence="9">
    <location>
        <position position="219"/>
    </location>
    <ligand>
        <name>1-deoxy-D-xylulose 5-phosphate</name>
        <dbReference type="ChEBI" id="CHEBI:57792"/>
    </ligand>
</feature>
<feature type="binding site" evidence="9">
    <location>
        <position position="210"/>
    </location>
    <ligand>
        <name>1-deoxy-D-xylulose 5-phosphate</name>
        <dbReference type="ChEBI" id="CHEBI:57792"/>
    </ligand>
</feature>
<reference evidence="13 14" key="1">
    <citation type="submission" date="2017-07" db="EMBL/GenBank/DDBJ databases">
        <title>Leptospira spp. isolated from tropical soils.</title>
        <authorList>
            <person name="Thibeaux R."/>
            <person name="Iraola G."/>
            <person name="Ferres I."/>
            <person name="Bierque E."/>
            <person name="Girault D."/>
            <person name="Soupe-Gilbert M.-E."/>
            <person name="Picardeau M."/>
            <person name="Goarant C."/>
        </authorList>
    </citation>
    <scope>NUCLEOTIDE SEQUENCE [LARGE SCALE GENOMIC DNA]</scope>
    <source>
        <strain evidence="13 14">MCA1-C-A1</strain>
    </source>
</reference>
<dbReference type="InterPro" id="IPR026877">
    <property type="entry name" value="DXPR_C"/>
</dbReference>
<evidence type="ECO:0000256" key="9">
    <source>
        <dbReference type="HAMAP-Rule" id="MF_00183"/>
    </source>
</evidence>
<feature type="domain" description="DXP reductoisomerase C-terminal" evidence="12">
    <location>
        <begin position="260"/>
        <end position="375"/>
    </location>
</feature>
<comment type="pathway">
    <text evidence="1 9">Isoprenoid biosynthesis; isopentenyl diphosphate biosynthesis via DXP pathway; isopentenyl diphosphate from 1-deoxy-D-xylulose 5-phosphate: step 1/6.</text>
</comment>
<evidence type="ECO:0000256" key="5">
    <source>
        <dbReference type="ARBA" id="ARBA00023002"/>
    </source>
</evidence>
<evidence type="ECO:0000259" key="10">
    <source>
        <dbReference type="Pfam" id="PF02670"/>
    </source>
</evidence>
<evidence type="ECO:0000256" key="7">
    <source>
        <dbReference type="ARBA" id="ARBA00023229"/>
    </source>
</evidence>
<feature type="binding site" evidence="9">
    <location>
        <position position="122"/>
    </location>
    <ligand>
        <name>NADPH</name>
        <dbReference type="ChEBI" id="CHEBI:57783"/>
    </ligand>
</feature>
<dbReference type="PANTHER" id="PTHR30525:SF0">
    <property type="entry name" value="1-DEOXY-D-XYLULOSE 5-PHOSPHATE REDUCTOISOMERASE, CHLOROPLASTIC"/>
    <property type="match status" value="1"/>
</dbReference>
<dbReference type="Gene3D" id="3.40.50.720">
    <property type="entry name" value="NAD(P)-binding Rossmann-like Domain"/>
    <property type="match status" value="1"/>
</dbReference>
<comment type="caution">
    <text evidence="13">The sequence shown here is derived from an EMBL/GenBank/DDBJ whole genome shotgun (WGS) entry which is preliminary data.</text>
</comment>
<dbReference type="EC" id="1.1.1.267" evidence="9"/>
<keyword evidence="3 9" id="KW-0479">Metal-binding</keyword>
<keyword evidence="9" id="KW-0460">Magnesium</keyword>
<feature type="binding site" evidence="9">
    <location>
        <position position="174"/>
    </location>
    <ligand>
        <name>1-deoxy-D-xylulose 5-phosphate</name>
        <dbReference type="ChEBI" id="CHEBI:57792"/>
    </ligand>
</feature>
<dbReference type="EMBL" id="NPDN01000009">
    <property type="protein sequence ID" value="PJZ24247.1"/>
    <property type="molecule type" value="Genomic_DNA"/>
</dbReference>
<keyword evidence="7 9" id="KW-0414">Isoprene biosynthesis</keyword>
<dbReference type="SUPFAM" id="SSF69055">
    <property type="entry name" value="1-deoxy-D-xylulose-5-phosphate reductoisomerase, C-terminal domain"/>
    <property type="match status" value="1"/>
</dbReference>
<proteinExistence type="inferred from homology"/>
<evidence type="ECO:0000259" key="12">
    <source>
        <dbReference type="Pfam" id="PF13288"/>
    </source>
</evidence>
<dbReference type="FunFam" id="3.40.50.720:FF:000045">
    <property type="entry name" value="1-deoxy-D-xylulose 5-phosphate reductoisomerase"/>
    <property type="match status" value="1"/>
</dbReference>
<dbReference type="GO" id="GO:0070402">
    <property type="term" value="F:NADPH binding"/>
    <property type="evidence" value="ECO:0007669"/>
    <property type="project" value="InterPro"/>
</dbReference>
<dbReference type="HAMAP" id="MF_00183">
    <property type="entry name" value="DXP_reductoisom"/>
    <property type="match status" value="1"/>
</dbReference>
<dbReference type="SUPFAM" id="SSF55347">
    <property type="entry name" value="Glyceraldehyde-3-phosphate dehydrogenase-like, C-terminal domain"/>
    <property type="match status" value="1"/>
</dbReference>
<evidence type="ECO:0000256" key="6">
    <source>
        <dbReference type="ARBA" id="ARBA00023211"/>
    </source>
</evidence>
<dbReference type="Pfam" id="PF08436">
    <property type="entry name" value="DXP_redisom_C"/>
    <property type="match status" value="1"/>
</dbReference>
<keyword evidence="4 9" id="KW-0521">NADP</keyword>
<dbReference type="InterPro" id="IPR036291">
    <property type="entry name" value="NAD(P)-bd_dom_sf"/>
</dbReference>
<dbReference type="InterPro" id="IPR013512">
    <property type="entry name" value="DXP_reductoisomerase_N"/>
</dbReference>
<feature type="binding site" evidence="9">
    <location>
        <position position="13"/>
    </location>
    <ligand>
        <name>NADPH</name>
        <dbReference type="ChEBI" id="CHEBI:57783"/>
    </ligand>
</feature>
<dbReference type="AlphaFoldDB" id="A0A2M9X992"/>
<comment type="cofactor">
    <cofactor evidence="9">
        <name>Mg(2+)</name>
        <dbReference type="ChEBI" id="CHEBI:18420"/>
    </cofactor>
    <cofactor evidence="9">
        <name>Mn(2+)</name>
        <dbReference type="ChEBI" id="CHEBI:29035"/>
    </cofactor>
</comment>
<comment type="function">
    <text evidence="9">Catalyzes the NADPH-dependent rearrangement and reduction of 1-deoxy-D-xylulose-5-phosphate (DXP) to 2-C-methyl-D-erythritol 4-phosphate (MEP).</text>
</comment>
<feature type="domain" description="1-deoxy-D-xylulose 5-phosphate reductoisomerase N-terminal" evidence="10">
    <location>
        <begin position="5"/>
        <end position="130"/>
    </location>
</feature>
<dbReference type="PIRSF" id="PIRSF006205">
    <property type="entry name" value="Dxp_reductismrs"/>
    <property type="match status" value="1"/>
</dbReference>
<evidence type="ECO:0000256" key="2">
    <source>
        <dbReference type="ARBA" id="ARBA00006825"/>
    </source>
</evidence>
<dbReference type="InterPro" id="IPR013644">
    <property type="entry name" value="DXP_reductoisomerase_C"/>
</dbReference>
<feature type="binding site" evidence="9">
    <location>
        <position position="123"/>
    </location>
    <ligand>
        <name>1-deoxy-D-xylulose 5-phosphate</name>
        <dbReference type="ChEBI" id="CHEBI:57792"/>
    </ligand>
</feature>
<feature type="binding site" evidence="9">
    <location>
        <position position="39"/>
    </location>
    <ligand>
        <name>NADPH</name>
        <dbReference type="ChEBI" id="CHEBI:57783"/>
    </ligand>
</feature>
<dbReference type="PANTHER" id="PTHR30525">
    <property type="entry name" value="1-DEOXY-D-XYLULOSE 5-PHOSPHATE REDUCTOISOMERASE"/>
    <property type="match status" value="1"/>
</dbReference>
<dbReference type="UniPathway" id="UPA00056">
    <property type="reaction ID" value="UER00092"/>
</dbReference>
<gene>
    <name evidence="9" type="primary">dxr</name>
    <name evidence="13" type="ORF">CH357_16380</name>
</gene>